<name>A0A1J1J1V5_9DIPT</name>
<evidence type="ECO:0000313" key="1">
    <source>
        <dbReference type="EMBL" id="CRL05430.1"/>
    </source>
</evidence>
<sequence length="121" mass="14026">MFLDSFTPYSCKTSSNVLHITKDFQRKYLFSFHHVNDVKYFASWKSFSSYIHRMEGTIHPGKMEKFSRHGNTVECSLSSVVQKCSTKDCFTLLSEILKIFLAQVVKQMMILPCTSNSFCDE</sequence>
<dbReference type="EMBL" id="CVRI01000064">
    <property type="protein sequence ID" value="CRL05430.1"/>
    <property type="molecule type" value="Genomic_DNA"/>
</dbReference>
<reference evidence="1 2" key="1">
    <citation type="submission" date="2015-04" db="EMBL/GenBank/DDBJ databases">
        <authorList>
            <person name="Syromyatnikov M.Y."/>
            <person name="Popov V.N."/>
        </authorList>
    </citation>
    <scope>NUCLEOTIDE SEQUENCE [LARGE SCALE GENOMIC DNA]</scope>
</reference>
<accession>A0A1J1J1V5</accession>
<proteinExistence type="predicted"/>
<organism evidence="1 2">
    <name type="scientific">Clunio marinus</name>
    <dbReference type="NCBI Taxonomy" id="568069"/>
    <lineage>
        <taxon>Eukaryota</taxon>
        <taxon>Metazoa</taxon>
        <taxon>Ecdysozoa</taxon>
        <taxon>Arthropoda</taxon>
        <taxon>Hexapoda</taxon>
        <taxon>Insecta</taxon>
        <taxon>Pterygota</taxon>
        <taxon>Neoptera</taxon>
        <taxon>Endopterygota</taxon>
        <taxon>Diptera</taxon>
        <taxon>Nematocera</taxon>
        <taxon>Chironomoidea</taxon>
        <taxon>Chironomidae</taxon>
        <taxon>Clunio</taxon>
    </lineage>
</organism>
<dbReference type="AlphaFoldDB" id="A0A1J1J1V5"/>
<gene>
    <name evidence="1" type="ORF">CLUMA_CG018533</name>
</gene>
<protein>
    <submittedName>
        <fullName evidence="1">CLUMA_CG018533, isoform A</fullName>
    </submittedName>
</protein>
<dbReference type="Proteomes" id="UP000183832">
    <property type="component" value="Unassembled WGS sequence"/>
</dbReference>
<keyword evidence="2" id="KW-1185">Reference proteome</keyword>
<evidence type="ECO:0000313" key="2">
    <source>
        <dbReference type="Proteomes" id="UP000183832"/>
    </source>
</evidence>